<dbReference type="Pfam" id="PF07690">
    <property type="entry name" value="MFS_1"/>
    <property type="match status" value="1"/>
</dbReference>
<feature type="domain" description="Major facilitator superfamily (MFS) profile" evidence="6">
    <location>
        <begin position="27"/>
        <end position="472"/>
    </location>
</feature>
<sequence length="482" mass="50008">MARTAARCSARRCARWLVARVKDPRAVAIIVASALFMQNLDSSVVATALPAMARDLMVDPVHLSVAITSYLVALCVFIPVSGWVADRFGARRVFMAAIVLFTFASALVGLAQGLPSLVAARILQGVGGAMMVPVGRLLLLRRVSKEELVVAMTWLTMPALLGPVLGPPVGGLLTDAISWRAVFWLNIPVGILGLVLVWIFIPDVEKQDPGPLDAKGLALWGFAIAFLMAGLETAGRGIAPPWFAPTMLGLAAIATVLAVRHSRRARRPAVDLSLLRLPSFGVSMGGGTLFRVGASTLPFLLPLKLQLVFGLSASASGGITFATALGAFAMKPLVRPLLKRFGFRGVLVVNCVLAAIGVAVCALFTAAWPLVAIFAVLAAGGLTRALQFTSLATLAYADVPQDKLAPATAMAGTMQQLGQALGVVLGSLALEAAMLATGAGGAGPREFAIAFVISGLVVLASLPSMLRMPADAGARVSGHGGR</sequence>
<feature type="transmembrane region" description="Helical" evidence="5">
    <location>
        <begin position="148"/>
        <end position="165"/>
    </location>
</feature>
<feature type="transmembrane region" description="Helical" evidence="5">
    <location>
        <begin position="93"/>
        <end position="112"/>
    </location>
</feature>
<feature type="transmembrane region" description="Helical" evidence="5">
    <location>
        <begin position="447"/>
        <end position="466"/>
    </location>
</feature>
<dbReference type="Gene3D" id="1.20.1250.20">
    <property type="entry name" value="MFS general substrate transporter like domains"/>
    <property type="match status" value="1"/>
</dbReference>
<reference evidence="8" key="1">
    <citation type="submission" date="2018-05" db="EMBL/GenBank/DDBJ databases">
        <authorList>
            <person name="Du Z."/>
            <person name="Wang X."/>
        </authorList>
    </citation>
    <scope>NUCLEOTIDE SEQUENCE [LARGE SCALE GENOMIC DNA]</scope>
    <source>
        <strain evidence="8">CQN31</strain>
    </source>
</reference>
<dbReference type="GO" id="GO:0022857">
    <property type="term" value="F:transmembrane transporter activity"/>
    <property type="evidence" value="ECO:0007669"/>
    <property type="project" value="InterPro"/>
</dbReference>
<dbReference type="SUPFAM" id="SSF103473">
    <property type="entry name" value="MFS general substrate transporter"/>
    <property type="match status" value="1"/>
</dbReference>
<dbReference type="InterPro" id="IPR011701">
    <property type="entry name" value="MFS"/>
</dbReference>
<proteinExistence type="predicted"/>
<dbReference type="InterPro" id="IPR036259">
    <property type="entry name" value="MFS_trans_sf"/>
</dbReference>
<evidence type="ECO:0000256" key="2">
    <source>
        <dbReference type="ARBA" id="ARBA00022692"/>
    </source>
</evidence>
<feature type="transmembrane region" description="Helical" evidence="5">
    <location>
        <begin position="371"/>
        <end position="396"/>
    </location>
</feature>
<comment type="caution">
    <text evidence="7">The sequence shown here is derived from an EMBL/GenBank/DDBJ whole genome shotgun (WGS) entry which is preliminary data.</text>
</comment>
<evidence type="ECO:0000259" key="6">
    <source>
        <dbReference type="PROSITE" id="PS50850"/>
    </source>
</evidence>
<feature type="transmembrane region" description="Helical" evidence="5">
    <location>
        <begin position="341"/>
        <end position="365"/>
    </location>
</feature>
<keyword evidence="4 5" id="KW-0472">Membrane</keyword>
<dbReference type="PANTHER" id="PTHR23501:SF1">
    <property type="entry name" value="TRANSPORT PROTEIN HSRA-RELATED"/>
    <property type="match status" value="1"/>
</dbReference>
<dbReference type="Gene3D" id="1.20.1720.10">
    <property type="entry name" value="Multidrug resistance protein D"/>
    <property type="match status" value="1"/>
</dbReference>
<dbReference type="PROSITE" id="PS50850">
    <property type="entry name" value="MFS"/>
    <property type="match status" value="1"/>
</dbReference>
<feature type="transmembrane region" description="Helical" evidence="5">
    <location>
        <begin position="242"/>
        <end position="259"/>
    </location>
</feature>
<feature type="transmembrane region" description="Helical" evidence="5">
    <location>
        <begin position="307"/>
        <end position="329"/>
    </location>
</feature>
<dbReference type="Proteomes" id="UP000245765">
    <property type="component" value="Unassembled WGS sequence"/>
</dbReference>
<gene>
    <name evidence="7" type="ORF">DFH01_26250</name>
</gene>
<accession>A0A317F6V7</accession>
<organism evidence="7 8">
    <name type="scientific">Falsiroseomonas bella</name>
    <dbReference type="NCBI Taxonomy" id="2184016"/>
    <lineage>
        <taxon>Bacteria</taxon>
        <taxon>Pseudomonadati</taxon>
        <taxon>Pseudomonadota</taxon>
        <taxon>Alphaproteobacteria</taxon>
        <taxon>Acetobacterales</taxon>
        <taxon>Roseomonadaceae</taxon>
        <taxon>Falsiroseomonas</taxon>
    </lineage>
</organism>
<dbReference type="GO" id="GO:0005886">
    <property type="term" value="C:plasma membrane"/>
    <property type="evidence" value="ECO:0007669"/>
    <property type="project" value="TreeGrafter"/>
</dbReference>
<dbReference type="InterPro" id="IPR020846">
    <property type="entry name" value="MFS_dom"/>
</dbReference>
<evidence type="ECO:0000256" key="1">
    <source>
        <dbReference type="ARBA" id="ARBA00004141"/>
    </source>
</evidence>
<feature type="transmembrane region" description="Helical" evidence="5">
    <location>
        <begin position="212"/>
        <end position="230"/>
    </location>
</feature>
<evidence type="ECO:0000256" key="5">
    <source>
        <dbReference type="SAM" id="Phobius"/>
    </source>
</evidence>
<name>A0A317F6V7_9PROT</name>
<feature type="transmembrane region" description="Helical" evidence="5">
    <location>
        <begin position="177"/>
        <end position="200"/>
    </location>
</feature>
<evidence type="ECO:0000313" key="8">
    <source>
        <dbReference type="Proteomes" id="UP000245765"/>
    </source>
</evidence>
<evidence type="ECO:0000256" key="4">
    <source>
        <dbReference type="ARBA" id="ARBA00023136"/>
    </source>
</evidence>
<feature type="transmembrane region" description="Helical" evidence="5">
    <location>
        <begin position="118"/>
        <end position="139"/>
    </location>
</feature>
<dbReference type="EMBL" id="QGNA01000008">
    <property type="protein sequence ID" value="PWS34133.1"/>
    <property type="molecule type" value="Genomic_DNA"/>
</dbReference>
<keyword evidence="8" id="KW-1185">Reference proteome</keyword>
<dbReference type="AlphaFoldDB" id="A0A317F6V7"/>
<evidence type="ECO:0000256" key="3">
    <source>
        <dbReference type="ARBA" id="ARBA00022989"/>
    </source>
</evidence>
<comment type="subcellular location">
    <subcellularLocation>
        <location evidence="1">Membrane</location>
        <topology evidence="1">Multi-pass membrane protein</topology>
    </subcellularLocation>
</comment>
<keyword evidence="2 5" id="KW-0812">Transmembrane</keyword>
<protein>
    <submittedName>
        <fullName evidence="7">MFS transporter</fullName>
    </submittedName>
</protein>
<feature type="transmembrane region" description="Helical" evidence="5">
    <location>
        <begin position="280"/>
        <end position="301"/>
    </location>
</feature>
<feature type="transmembrane region" description="Helical" evidence="5">
    <location>
        <begin position="62"/>
        <end position="81"/>
    </location>
</feature>
<feature type="transmembrane region" description="Helical" evidence="5">
    <location>
        <begin position="417"/>
        <end position="441"/>
    </location>
</feature>
<evidence type="ECO:0000313" key="7">
    <source>
        <dbReference type="EMBL" id="PWS34133.1"/>
    </source>
</evidence>
<dbReference type="OrthoDB" id="9771737at2"/>
<keyword evidence="3 5" id="KW-1133">Transmembrane helix</keyword>
<dbReference type="PANTHER" id="PTHR23501">
    <property type="entry name" value="MAJOR FACILITATOR SUPERFAMILY"/>
    <property type="match status" value="1"/>
</dbReference>